<sequence>MPSLRHAFLLNAVRELGRSVPDIVRTRASWDACLERIREACTTTLGMEYDTLARFDARSVVGLFAHPEQARILARLVDERARLCEAHGRYEDALADSVYAGELLMHSRVRFGLPRDARAADVLEREAGTAAPLPLPPSGD</sequence>
<dbReference type="OrthoDB" id="5382168at2"/>
<keyword evidence="2" id="KW-1185">Reference proteome</keyword>
<evidence type="ECO:0000313" key="2">
    <source>
        <dbReference type="Proteomes" id="UP000282656"/>
    </source>
</evidence>
<comment type="caution">
    <text evidence="1">The sequence shown here is derived from an EMBL/GenBank/DDBJ whole genome shotgun (WGS) entry which is preliminary data.</text>
</comment>
<proteinExistence type="predicted"/>
<accession>A0A3A8PZM5</accession>
<dbReference type="AlphaFoldDB" id="A0A3A8PZM5"/>
<gene>
    <name evidence="1" type="ORF">D7X96_34005</name>
</gene>
<dbReference type="Proteomes" id="UP000282656">
    <property type="component" value="Unassembled WGS sequence"/>
</dbReference>
<evidence type="ECO:0000313" key="1">
    <source>
        <dbReference type="EMBL" id="RKH60240.1"/>
    </source>
</evidence>
<protein>
    <submittedName>
        <fullName evidence="1">Uncharacterized protein</fullName>
    </submittedName>
</protein>
<name>A0A3A8PZM5_9BACT</name>
<dbReference type="RefSeq" id="WP_120550168.1">
    <property type="nucleotide sequence ID" value="NZ_RAWM01000152.1"/>
</dbReference>
<dbReference type="EMBL" id="RAWM01000152">
    <property type="protein sequence ID" value="RKH60240.1"/>
    <property type="molecule type" value="Genomic_DNA"/>
</dbReference>
<reference evidence="2" key="1">
    <citation type="submission" date="2018-09" db="EMBL/GenBank/DDBJ databases">
        <authorList>
            <person name="Livingstone P.G."/>
            <person name="Whitworth D.E."/>
        </authorList>
    </citation>
    <scope>NUCLEOTIDE SEQUENCE [LARGE SCALE GENOMIC DNA]</scope>
    <source>
        <strain evidence="2">AB047A</strain>
    </source>
</reference>
<organism evidence="1 2">
    <name type="scientific">Corallococcus interemptor</name>
    <dbReference type="NCBI Taxonomy" id="2316720"/>
    <lineage>
        <taxon>Bacteria</taxon>
        <taxon>Pseudomonadati</taxon>
        <taxon>Myxococcota</taxon>
        <taxon>Myxococcia</taxon>
        <taxon>Myxococcales</taxon>
        <taxon>Cystobacterineae</taxon>
        <taxon>Myxococcaceae</taxon>
        <taxon>Corallococcus</taxon>
    </lineage>
</organism>